<feature type="compositionally biased region" description="Basic and acidic residues" evidence="1">
    <location>
        <begin position="259"/>
        <end position="268"/>
    </location>
</feature>
<accession>A0A8T0AXA7</accession>
<comment type="caution">
    <text evidence="2">The sequence shown here is derived from an EMBL/GenBank/DDBJ whole genome shotgun (WGS) entry which is preliminary data.</text>
</comment>
<dbReference type="GO" id="GO:0097196">
    <property type="term" value="C:Shu complex"/>
    <property type="evidence" value="ECO:0007669"/>
    <property type="project" value="TreeGrafter"/>
</dbReference>
<keyword evidence="3" id="KW-1185">Reference proteome</keyword>
<proteinExistence type="predicted"/>
<organism evidence="2 3">
    <name type="scientific">Silurus meridionalis</name>
    <name type="common">Southern catfish</name>
    <name type="synonym">Silurus soldatovi meridionalis</name>
    <dbReference type="NCBI Taxonomy" id="175797"/>
    <lineage>
        <taxon>Eukaryota</taxon>
        <taxon>Metazoa</taxon>
        <taxon>Chordata</taxon>
        <taxon>Craniata</taxon>
        <taxon>Vertebrata</taxon>
        <taxon>Euteleostomi</taxon>
        <taxon>Actinopterygii</taxon>
        <taxon>Neopterygii</taxon>
        <taxon>Teleostei</taxon>
        <taxon>Ostariophysi</taxon>
        <taxon>Siluriformes</taxon>
        <taxon>Siluridae</taxon>
        <taxon>Silurus</taxon>
    </lineage>
</organism>
<evidence type="ECO:0000313" key="3">
    <source>
        <dbReference type="Proteomes" id="UP000606274"/>
    </source>
</evidence>
<dbReference type="AlphaFoldDB" id="A0A8T0AXA7"/>
<sequence>MADILSFVFQRFGSQLHAAGDLKLFSHTESSTLVIGDEDINKSLLFLTAVTAASEMGLRVLFFTKNQIQSLPVTVKDLSISLKPDSLKKIRFVYPKTLEELLEDVASLHELVLENAPLPSLLIVDGLEQYVCVQDRPQQDCQSTSAHVVALLHDTAAFLKARSEKSQQPSCRVIVSYQPVWEGRGGDVDAPDPIFLVLERYLQVRCNLHKVMVSGEVQNEWLLYLSGPGLKVDGCGNGEKYPGLQWRVVMQPNGALEFRPENAAKEETSQVQPSDCGNKA</sequence>
<dbReference type="Gene3D" id="3.40.50.300">
    <property type="entry name" value="P-loop containing nucleotide triphosphate hydrolases"/>
    <property type="match status" value="1"/>
</dbReference>
<reference evidence="2" key="1">
    <citation type="submission" date="2020-08" db="EMBL/GenBank/DDBJ databases">
        <title>Chromosome-level assembly of Southern catfish (Silurus meridionalis) provides insights into visual adaptation to the nocturnal and benthic lifestyles.</title>
        <authorList>
            <person name="Zhang Y."/>
            <person name="Wang D."/>
            <person name="Peng Z."/>
        </authorList>
    </citation>
    <scope>NUCLEOTIDE SEQUENCE</scope>
    <source>
        <strain evidence="2">SWU-2019-XX</strain>
        <tissue evidence="2">Muscle</tissue>
    </source>
</reference>
<dbReference type="GO" id="GO:0003697">
    <property type="term" value="F:single-stranded DNA binding"/>
    <property type="evidence" value="ECO:0007669"/>
    <property type="project" value="TreeGrafter"/>
</dbReference>
<dbReference type="GO" id="GO:0000724">
    <property type="term" value="P:double-strand break repair via homologous recombination"/>
    <property type="evidence" value="ECO:0007669"/>
    <property type="project" value="TreeGrafter"/>
</dbReference>
<feature type="compositionally biased region" description="Polar residues" evidence="1">
    <location>
        <begin position="269"/>
        <end position="280"/>
    </location>
</feature>
<evidence type="ECO:0008006" key="4">
    <source>
        <dbReference type="Google" id="ProtNLM"/>
    </source>
</evidence>
<evidence type="ECO:0000313" key="2">
    <source>
        <dbReference type="EMBL" id="KAF7698159.1"/>
    </source>
</evidence>
<dbReference type="PANTHER" id="PTHR28653">
    <property type="match status" value="1"/>
</dbReference>
<dbReference type="PANTHER" id="PTHR28653:SF1">
    <property type="entry name" value="ATPASE SWSAP1"/>
    <property type="match status" value="1"/>
</dbReference>
<protein>
    <recommendedName>
        <fullName evidence="4">ATPase SWSAP1</fullName>
    </recommendedName>
</protein>
<gene>
    <name evidence="2" type="ORF">HF521_004669</name>
</gene>
<dbReference type="EMBL" id="JABFDY010000014">
    <property type="protein sequence ID" value="KAF7698159.1"/>
    <property type="molecule type" value="Genomic_DNA"/>
</dbReference>
<dbReference type="Proteomes" id="UP000606274">
    <property type="component" value="Unassembled WGS sequence"/>
</dbReference>
<dbReference type="InterPro" id="IPR027417">
    <property type="entry name" value="P-loop_NTPase"/>
</dbReference>
<feature type="region of interest" description="Disordered" evidence="1">
    <location>
        <begin position="259"/>
        <end position="280"/>
    </location>
</feature>
<evidence type="ECO:0000256" key="1">
    <source>
        <dbReference type="SAM" id="MobiDB-lite"/>
    </source>
</evidence>
<name>A0A8T0AXA7_SILME</name>